<comment type="caution">
    <text evidence="2">The sequence shown here is derived from an EMBL/GenBank/DDBJ whole genome shotgun (WGS) entry which is preliminary data.</text>
</comment>
<dbReference type="Proteomes" id="UP000003160">
    <property type="component" value="Unassembled WGS sequence"/>
</dbReference>
<evidence type="ECO:0000256" key="1">
    <source>
        <dbReference type="SAM" id="SignalP"/>
    </source>
</evidence>
<dbReference type="HOGENOM" id="CLU_057317_0_0_10"/>
<organism evidence="2 3">
    <name type="scientific">Hallella bergensis DSM 17361</name>
    <dbReference type="NCBI Taxonomy" id="585502"/>
    <lineage>
        <taxon>Bacteria</taxon>
        <taxon>Pseudomonadati</taxon>
        <taxon>Bacteroidota</taxon>
        <taxon>Bacteroidia</taxon>
        <taxon>Bacteroidales</taxon>
        <taxon>Prevotellaceae</taxon>
        <taxon>Hallella</taxon>
    </lineage>
</organism>
<dbReference type="EMBL" id="ACKS01000061">
    <property type="protein sequence ID" value="EFA44118.1"/>
    <property type="molecule type" value="Genomic_DNA"/>
</dbReference>
<name>D1PWU4_9BACT</name>
<feature type="chain" id="PRO_5003026710" evidence="1">
    <location>
        <begin position="36"/>
        <end position="404"/>
    </location>
</feature>
<feature type="signal peptide" evidence="1">
    <location>
        <begin position="1"/>
        <end position="35"/>
    </location>
</feature>
<proteinExistence type="predicted"/>
<gene>
    <name evidence="2" type="ORF">HMPREF0645_1429</name>
</gene>
<sequence length="404" mass="45472">MRKIDAKLERHLQVMMSRRLILSCLACLVLSTAQAQKFDLCKMFRGIGRGDDVGDVHTCTVYGTQWTLKTDGYNATSAGEIVLHMGTSKKKVGFVEIESVESFDHVESIKVDALLRESYTITVKVGDKTIDYSKDKADDKYVIHPFPANGVTSKVSVKFKFPNPQMKQMYLRSIEVVTGLDDKENIKIPDEARNTMSCTVNRTFSKDYWNTICLPFDVKAEDLHAIFGNGNLLRKFTGEVKGNTMIFNDATEIKAGEPYLLKPAKTVDNPTFTNVVCTEKTPHVVEDPTRMFSFVGTYDPKELRTDGSELFLGDGDRLYKPSTSGNRMNGMRAFFRIRKSSSASAKAKYSIKFEDETTTVKTINTDRRPTANRTYTLQGIAVDDTMPLLPGIYIKNGKKIYVRK</sequence>
<reference evidence="2 3" key="1">
    <citation type="submission" date="2009-10" db="EMBL/GenBank/DDBJ databases">
        <authorList>
            <person name="Qin X."/>
            <person name="Bachman B."/>
            <person name="Battles P."/>
            <person name="Bell A."/>
            <person name="Bess C."/>
            <person name="Bickham C."/>
            <person name="Chaboub L."/>
            <person name="Chen D."/>
            <person name="Coyle M."/>
            <person name="Deiros D.R."/>
            <person name="Dinh H."/>
            <person name="Forbes L."/>
            <person name="Fowler G."/>
            <person name="Francisco L."/>
            <person name="Fu Q."/>
            <person name="Gubbala S."/>
            <person name="Hale W."/>
            <person name="Han Y."/>
            <person name="Hemphill L."/>
            <person name="Highlander S.K."/>
            <person name="Hirani K."/>
            <person name="Hogues M."/>
            <person name="Jackson L."/>
            <person name="Jakkamsetti A."/>
            <person name="Javaid M."/>
            <person name="Jiang H."/>
            <person name="Korchina V."/>
            <person name="Kovar C."/>
            <person name="Lara F."/>
            <person name="Lee S."/>
            <person name="Mata R."/>
            <person name="Mathew T."/>
            <person name="Moen C."/>
            <person name="Morales K."/>
            <person name="Munidasa M."/>
            <person name="Nazareth L."/>
            <person name="Ngo R."/>
            <person name="Nguyen L."/>
            <person name="Okwuonu G."/>
            <person name="Ongeri F."/>
            <person name="Patil S."/>
            <person name="Petrosino J."/>
            <person name="Pham C."/>
            <person name="Pham P."/>
            <person name="Pu L.-L."/>
            <person name="Puazo M."/>
            <person name="Raj R."/>
            <person name="Reid J."/>
            <person name="Rouhana J."/>
            <person name="Saada N."/>
            <person name="Shang Y."/>
            <person name="Simmons D."/>
            <person name="Thornton R."/>
            <person name="Warren J."/>
            <person name="Weissenberger G."/>
            <person name="Zhang J."/>
            <person name="Zhang L."/>
            <person name="Zhou C."/>
            <person name="Zhu D."/>
            <person name="Muzny D."/>
            <person name="Worley K."/>
            <person name="Gibbs R."/>
        </authorList>
    </citation>
    <scope>NUCLEOTIDE SEQUENCE [LARGE SCALE GENOMIC DNA]</scope>
    <source>
        <strain evidence="2 3">DSM 17361</strain>
    </source>
</reference>
<protein>
    <submittedName>
        <fullName evidence="2">Uncharacterized protein</fullName>
    </submittedName>
</protein>
<evidence type="ECO:0000313" key="3">
    <source>
        <dbReference type="Proteomes" id="UP000003160"/>
    </source>
</evidence>
<dbReference type="AlphaFoldDB" id="D1PWU4"/>
<keyword evidence="1" id="KW-0732">Signal</keyword>
<evidence type="ECO:0000313" key="2">
    <source>
        <dbReference type="EMBL" id="EFA44118.1"/>
    </source>
</evidence>
<accession>D1PWU4</accession>
<keyword evidence="3" id="KW-1185">Reference proteome</keyword>